<proteinExistence type="predicted"/>
<protein>
    <submittedName>
        <fullName evidence="1">Uncharacterized protein</fullName>
    </submittedName>
</protein>
<reference evidence="1 2" key="1">
    <citation type="journal article" date="2019" name="J. Hered.">
        <title>An Improved Genome Assembly for Drosophila navojoa, the Basal Species in the mojavensis Cluster.</title>
        <authorList>
            <person name="Vanderlinde T."/>
            <person name="Dupim E.G."/>
            <person name="Nazario-Yepiz N.O."/>
            <person name="Carvalho A.B."/>
        </authorList>
    </citation>
    <scope>NUCLEOTIDE SEQUENCE [LARGE SCALE GENOMIC DNA]</scope>
    <source>
        <strain evidence="1">Navoj_Jal97</strain>
        <tissue evidence="1">Whole organism</tissue>
    </source>
</reference>
<dbReference type="STRING" id="7232.A0A484AXI9"/>
<dbReference type="Proteomes" id="UP000295192">
    <property type="component" value="Unassembled WGS sequence"/>
</dbReference>
<evidence type="ECO:0000313" key="2">
    <source>
        <dbReference type="Proteomes" id="UP000295192"/>
    </source>
</evidence>
<evidence type="ECO:0000313" key="1">
    <source>
        <dbReference type="EMBL" id="TDG41206.1"/>
    </source>
</evidence>
<dbReference type="OMA" id="DPCRPHY"/>
<dbReference type="OrthoDB" id="409644at2759"/>
<comment type="caution">
    <text evidence="1">The sequence shown here is derived from an EMBL/GenBank/DDBJ whole genome shotgun (WGS) entry which is preliminary data.</text>
</comment>
<keyword evidence="2" id="KW-1185">Reference proteome</keyword>
<dbReference type="EMBL" id="LSRL02000393">
    <property type="protein sequence ID" value="TDG41206.1"/>
    <property type="molecule type" value="Genomic_DNA"/>
</dbReference>
<dbReference type="AlphaFoldDB" id="A0A484AXI9"/>
<name>A0A484AXI9_DRONA</name>
<sequence length="412" mass="48402">MWEQLERYRNHFLQHEMKDVMKPSTVNCLQSTEWDKFRKQRDCCLRFPQQCAKSSTYFLDRAQLAYGYFALPKLMKEIDSDVNLTHWRAIVSLTEFLLNPQNVQRAILEMDIVRKLKNAFMRKRLKLHAEHFEEIEIYLKIFNIISRNLNGAEQIANRKCLMIEFYKILKDMEPRKEDLAAEILRNLTGKPKVLGIVLSDAENLTSVANYLKQDPCKPLYPSDMWHHLCHMLEVAPEQGIELGLFQLLHSRIVNRLAKFWEMNCKAFALLLRCSEGQRLFDEVDGIKLIFDIFEDKCIPAEQQLHDQPVLSYEYIVLALLNGLHSKRALWRMREFTLLICHVGRAMHTRTNARLQLYCLKALRAMAVMPCNKRYIIGNWLDEISALVCYSADAECARDALLDWLRRDIADNS</sequence>
<gene>
    <name evidence="1" type="ORF">AWZ03_012380</name>
</gene>
<organism evidence="1 2">
    <name type="scientific">Drosophila navojoa</name>
    <name type="common">Fruit fly</name>
    <dbReference type="NCBI Taxonomy" id="7232"/>
    <lineage>
        <taxon>Eukaryota</taxon>
        <taxon>Metazoa</taxon>
        <taxon>Ecdysozoa</taxon>
        <taxon>Arthropoda</taxon>
        <taxon>Hexapoda</taxon>
        <taxon>Insecta</taxon>
        <taxon>Pterygota</taxon>
        <taxon>Neoptera</taxon>
        <taxon>Endopterygota</taxon>
        <taxon>Diptera</taxon>
        <taxon>Brachycera</taxon>
        <taxon>Muscomorpha</taxon>
        <taxon>Ephydroidea</taxon>
        <taxon>Drosophilidae</taxon>
        <taxon>Drosophila</taxon>
    </lineage>
</organism>
<accession>A0A484AXI9</accession>